<feature type="non-terminal residue" evidence="2">
    <location>
        <position position="43"/>
    </location>
</feature>
<organism evidence="2">
    <name type="scientific">uncultured Gemmatimonadota bacterium</name>
    <dbReference type="NCBI Taxonomy" id="203437"/>
    <lineage>
        <taxon>Bacteria</taxon>
        <taxon>Pseudomonadati</taxon>
        <taxon>Gemmatimonadota</taxon>
        <taxon>environmental samples</taxon>
    </lineage>
</organism>
<feature type="non-terminal residue" evidence="2">
    <location>
        <position position="1"/>
    </location>
</feature>
<dbReference type="AlphaFoldDB" id="A0A6J4M548"/>
<name>A0A6J4M548_9BACT</name>
<feature type="compositionally biased region" description="Basic residues" evidence="1">
    <location>
        <begin position="14"/>
        <end position="24"/>
    </location>
</feature>
<proteinExistence type="predicted"/>
<reference evidence="2" key="1">
    <citation type="submission" date="2020-02" db="EMBL/GenBank/DDBJ databases">
        <authorList>
            <person name="Meier V. D."/>
        </authorList>
    </citation>
    <scope>NUCLEOTIDE SEQUENCE</scope>
    <source>
        <strain evidence="2">AVDCRST_MAG89</strain>
    </source>
</reference>
<evidence type="ECO:0000256" key="1">
    <source>
        <dbReference type="SAM" id="MobiDB-lite"/>
    </source>
</evidence>
<dbReference type="EMBL" id="CADCTV010000641">
    <property type="protein sequence ID" value="CAA9350049.1"/>
    <property type="molecule type" value="Genomic_DNA"/>
</dbReference>
<evidence type="ECO:0000313" key="2">
    <source>
        <dbReference type="EMBL" id="CAA9350049.1"/>
    </source>
</evidence>
<accession>A0A6J4M548</accession>
<protein>
    <submittedName>
        <fullName evidence="2">Uncharacterized protein</fullName>
    </submittedName>
</protein>
<sequence>APGDRLVTTLPKQHGSRKGAKTQRKRDGSQLLQFFFASLRLCV</sequence>
<feature type="region of interest" description="Disordered" evidence="1">
    <location>
        <begin position="1"/>
        <end position="25"/>
    </location>
</feature>
<gene>
    <name evidence="2" type="ORF">AVDCRST_MAG89-3075</name>
</gene>